<dbReference type="OrthoDB" id="3331926at2759"/>
<dbReference type="Gene3D" id="3.80.10.10">
    <property type="entry name" value="Ribonuclease Inhibitor"/>
    <property type="match status" value="1"/>
</dbReference>
<dbReference type="EMBL" id="KQ085900">
    <property type="protein sequence ID" value="KLO17851.1"/>
    <property type="molecule type" value="Genomic_DNA"/>
</dbReference>
<dbReference type="InParanoid" id="A0A0H2SL73"/>
<gene>
    <name evidence="1" type="ORF">SCHPADRAFT_925548</name>
</gene>
<name>A0A0H2SL73_9AGAM</name>
<keyword evidence="2" id="KW-1185">Reference proteome</keyword>
<evidence type="ECO:0000313" key="1">
    <source>
        <dbReference type="EMBL" id="KLO17851.1"/>
    </source>
</evidence>
<protein>
    <recommendedName>
        <fullName evidence="3">RNI-like protein</fullName>
    </recommendedName>
</protein>
<organism evidence="1 2">
    <name type="scientific">Schizopora paradoxa</name>
    <dbReference type="NCBI Taxonomy" id="27342"/>
    <lineage>
        <taxon>Eukaryota</taxon>
        <taxon>Fungi</taxon>
        <taxon>Dikarya</taxon>
        <taxon>Basidiomycota</taxon>
        <taxon>Agaricomycotina</taxon>
        <taxon>Agaricomycetes</taxon>
        <taxon>Hymenochaetales</taxon>
        <taxon>Schizoporaceae</taxon>
        <taxon>Schizopora</taxon>
    </lineage>
</organism>
<sequence length="572" mass="64584">MMVANSTTRQLEANECFDEIWGAKVRFNNPSQALLAQLFLKDDRDDAIPLPAFDALLSVIRNPSFNIKDIEFKDCGDFCSFVASSRVEVVTRRGWGSDTGIPDVVLRGALDVFGEELRGIWCDARNYHLGDMLSVFGDYGESGLKVALTSWRKAISNCAIVHSSWLVRARPLLNYFHTFQASKRQSLPHYLLNPSLGTWTRDLQIELDETSDHLHDVVVNALLNRVPNLRTFHLDTFRHRPRPCDIFIAGLCKSLSTLTNLEEIYISTSLLKESNHFIQQLSNSPPPKLKLIRFLKGTIDRSLLSHMPQWLSPLSSIASLEHVGIRDDLIGNNLVDGVSWSRSESLAKSNAFNLEGLSIYSKKTISGVMSKDSLLDAFKAVKRMDLNYSGGGEAKVKDILSRCPSLRSLSLVDESKDFTFFEIAEVLPEFLEELDITFSPFNRNNYQINTPLETRIIGQLDHFDARLLQALHPGTTPRLRVVRIYISSAVMEQRKTFFILNHRQLFRREAIGALSPTVSGAEESPDEVVKTPLLPLCQQMCYKRSLSFSVQVRLVKKHSDADSDIDVDEFSE</sequence>
<dbReference type="SUPFAM" id="SSF52047">
    <property type="entry name" value="RNI-like"/>
    <property type="match status" value="1"/>
</dbReference>
<evidence type="ECO:0008006" key="3">
    <source>
        <dbReference type="Google" id="ProtNLM"/>
    </source>
</evidence>
<dbReference type="AlphaFoldDB" id="A0A0H2SL73"/>
<accession>A0A0H2SL73</accession>
<proteinExistence type="predicted"/>
<dbReference type="InterPro" id="IPR032675">
    <property type="entry name" value="LRR_dom_sf"/>
</dbReference>
<reference evidence="1 2" key="1">
    <citation type="submission" date="2015-04" db="EMBL/GenBank/DDBJ databases">
        <title>Complete genome sequence of Schizopora paradoxa KUC8140, a cosmopolitan wood degrader in East Asia.</title>
        <authorList>
            <consortium name="DOE Joint Genome Institute"/>
            <person name="Min B."/>
            <person name="Park H."/>
            <person name="Jang Y."/>
            <person name="Kim J.-J."/>
            <person name="Kim K.H."/>
            <person name="Pangilinan J."/>
            <person name="Lipzen A."/>
            <person name="Riley R."/>
            <person name="Grigoriev I.V."/>
            <person name="Spatafora J.W."/>
            <person name="Choi I.-G."/>
        </authorList>
    </citation>
    <scope>NUCLEOTIDE SEQUENCE [LARGE SCALE GENOMIC DNA]</scope>
    <source>
        <strain evidence="1 2">KUC8140</strain>
    </source>
</reference>
<dbReference type="Proteomes" id="UP000053477">
    <property type="component" value="Unassembled WGS sequence"/>
</dbReference>
<evidence type="ECO:0000313" key="2">
    <source>
        <dbReference type="Proteomes" id="UP000053477"/>
    </source>
</evidence>